<dbReference type="PANTHER" id="PTHR48069:SF3">
    <property type="entry name" value="DIHYDROFOLATE REDUCTASE"/>
    <property type="match status" value="1"/>
</dbReference>
<evidence type="ECO:0000256" key="9">
    <source>
        <dbReference type="RuleBase" id="RU004474"/>
    </source>
</evidence>
<comment type="similarity">
    <text evidence="2 8 9">Belongs to the dihydrofolate reductase family.</text>
</comment>
<evidence type="ECO:0000256" key="1">
    <source>
        <dbReference type="ARBA" id="ARBA00004903"/>
    </source>
</evidence>
<feature type="domain" description="DHFR" evidence="10">
    <location>
        <begin position="6"/>
        <end position="164"/>
    </location>
</feature>
<dbReference type="SUPFAM" id="SSF53597">
    <property type="entry name" value="Dihydrofolate reductase-like"/>
    <property type="match status" value="1"/>
</dbReference>
<dbReference type="GO" id="GO:0070401">
    <property type="term" value="F:NADP+ binding"/>
    <property type="evidence" value="ECO:0007669"/>
    <property type="project" value="UniProtKB-ARBA"/>
</dbReference>
<dbReference type="GO" id="GO:0006730">
    <property type="term" value="P:one-carbon metabolic process"/>
    <property type="evidence" value="ECO:0007669"/>
    <property type="project" value="UniProtKB-KW"/>
</dbReference>
<keyword evidence="6 8" id="KW-0560">Oxidoreductase</keyword>
<dbReference type="Pfam" id="PF00186">
    <property type="entry name" value="DHFR_1"/>
    <property type="match status" value="1"/>
</dbReference>
<proteinExistence type="inferred from homology"/>
<dbReference type="RefSeq" id="WP_116300753.1">
    <property type="nucleotide sequence ID" value="NZ_NFZV01000001.1"/>
</dbReference>
<dbReference type="GO" id="GO:0005829">
    <property type="term" value="C:cytosol"/>
    <property type="evidence" value="ECO:0007669"/>
    <property type="project" value="TreeGrafter"/>
</dbReference>
<dbReference type="InterPro" id="IPR012259">
    <property type="entry name" value="DHFR"/>
</dbReference>
<dbReference type="GO" id="GO:0046452">
    <property type="term" value="P:dihydrofolate metabolic process"/>
    <property type="evidence" value="ECO:0007669"/>
    <property type="project" value="TreeGrafter"/>
</dbReference>
<dbReference type="InterPro" id="IPR001796">
    <property type="entry name" value="DHFR_dom"/>
</dbReference>
<evidence type="ECO:0000256" key="2">
    <source>
        <dbReference type="ARBA" id="ARBA00009539"/>
    </source>
</evidence>
<sequence>MAKQPTVSFIVAMTDDRVIGRGNDLPWHIPDDLAHFKRITLGKPIIMGRRTYDSIGRPLPKRHNIVVTRDPQFHADGCTIVHTPESALFAAGDVDEVMVIGGSGMFEAFLPLADQLYLTIVHAEIEGDTFFPRLNEEEWLEMDRNEHGPGPGSPHPLSFITYKRAKTS</sequence>
<dbReference type="PROSITE" id="PS00075">
    <property type="entry name" value="DHFR_1"/>
    <property type="match status" value="1"/>
</dbReference>
<comment type="function">
    <text evidence="7 8">Key enzyme in folate metabolism. Catalyzes an essential reaction for de novo glycine and purine synthesis, and for DNA precursor synthesis.</text>
</comment>
<dbReference type="UniPathway" id="UPA00077">
    <property type="reaction ID" value="UER00158"/>
</dbReference>
<dbReference type="InterPro" id="IPR017925">
    <property type="entry name" value="DHFR_CS"/>
</dbReference>
<accession>A0A3E0X390</accession>
<evidence type="ECO:0000256" key="6">
    <source>
        <dbReference type="ARBA" id="ARBA00023002"/>
    </source>
</evidence>
<dbReference type="CDD" id="cd00209">
    <property type="entry name" value="DHFR"/>
    <property type="match status" value="1"/>
</dbReference>
<reference evidence="12" key="1">
    <citation type="submission" date="2017-05" db="EMBL/GenBank/DDBJ databases">
        <authorList>
            <person name="Sharma S."/>
            <person name="Sidhu C."/>
            <person name="Pinnaka A.K."/>
        </authorList>
    </citation>
    <scope>NUCLEOTIDE SEQUENCE [LARGE SCALE GENOMIC DNA]</scope>
    <source>
        <strain evidence="12">AK93</strain>
    </source>
</reference>
<organism evidence="11 12">
    <name type="scientific">Alkalilimnicola ehrlichii</name>
    <dbReference type="NCBI Taxonomy" id="351052"/>
    <lineage>
        <taxon>Bacteria</taxon>
        <taxon>Pseudomonadati</taxon>
        <taxon>Pseudomonadota</taxon>
        <taxon>Gammaproteobacteria</taxon>
        <taxon>Chromatiales</taxon>
        <taxon>Ectothiorhodospiraceae</taxon>
        <taxon>Alkalilimnicola</taxon>
    </lineage>
</organism>
<dbReference type="EMBL" id="NFZW01000001">
    <property type="protein sequence ID" value="RFA39292.1"/>
    <property type="molecule type" value="Genomic_DNA"/>
</dbReference>
<comment type="caution">
    <text evidence="11">The sequence shown here is derived from an EMBL/GenBank/DDBJ whole genome shotgun (WGS) entry which is preliminary data.</text>
</comment>
<dbReference type="PIRSF" id="PIRSF000194">
    <property type="entry name" value="DHFR"/>
    <property type="match status" value="1"/>
</dbReference>
<evidence type="ECO:0000259" key="10">
    <source>
        <dbReference type="PROSITE" id="PS51330"/>
    </source>
</evidence>
<dbReference type="InterPro" id="IPR024072">
    <property type="entry name" value="DHFR-like_dom_sf"/>
</dbReference>
<gene>
    <name evidence="11" type="ORF">CAL65_00245</name>
</gene>
<keyword evidence="4 8" id="KW-0554">One-carbon metabolism</keyword>
<keyword evidence="5 8" id="KW-0521">NADP</keyword>
<evidence type="ECO:0000256" key="3">
    <source>
        <dbReference type="ARBA" id="ARBA00012856"/>
    </source>
</evidence>
<evidence type="ECO:0000256" key="8">
    <source>
        <dbReference type="PIRNR" id="PIRNR000194"/>
    </source>
</evidence>
<dbReference type="Proteomes" id="UP000256763">
    <property type="component" value="Unassembled WGS sequence"/>
</dbReference>
<dbReference type="PANTHER" id="PTHR48069">
    <property type="entry name" value="DIHYDROFOLATE REDUCTASE"/>
    <property type="match status" value="1"/>
</dbReference>
<dbReference type="GO" id="GO:0046655">
    <property type="term" value="P:folic acid metabolic process"/>
    <property type="evidence" value="ECO:0007669"/>
    <property type="project" value="TreeGrafter"/>
</dbReference>
<dbReference type="GO" id="GO:0004146">
    <property type="term" value="F:dihydrofolate reductase activity"/>
    <property type="evidence" value="ECO:0007669"/>
    <property type="project" value="UniProtKB-EC"/>
</dbReference>
<dbReference type="FunFam" id="3.40.430.10:FF:000001">
    <property type="entry name" value="Dihydrofolate reductase"/>
    <property type="match status" value="1"/>
</dbReference>
<name>A0A3E0X390_9GAMM</name>
<evidence type="ECO:0000313" key="12">
    <source>
        <dbReference type="Proteomes" id="UP000256763"/>
    </source>
</evidence>
<dbReference type="GO" id="GO:0046654">
    <property type="term" value="P:tetrahydrofolate biosynthetic process"/>
    <property type="evidence" value="ECO:0007669"/>
    <property type="project" value="UniProtKB-UniPathway"/>
</dbReference>
<evidence type="ECO:0000256" key="5">
    <source>
        <dbReference type="ARBA" id="ARBA00022857"/>
    </source>
</evidence>
<dbReference type="AlphaFoldDB" id="A0A3E0X390"/>
<evidence type="ECO:0000256" key="7">
    <source>
        <dbReference type="ARBA" id="ARBA00025067"/>
    </source>
</evidence>
<dbReference type="PROSITE" id="PS51330">
    <property type="entry name" value="DHFR_2"/>
    <property type="match status" value="1"/>
</dbReference>
<comment type="pathway">
    <text evidence="1 8">Cofactor biosynthesis; tetrahydrofolate biosynthesis; 5,6,7,8-tetrahydrofolate from 7,8-dihydrofolate: step 1/1.</text>
</comment>
<dbReference type="OrthoDB" id="9804315at2"/>
<evidence type="ECO:0000313" key="11">
    <source>
        <dbReference type="EMBL" id="RFA39292.1"/>
    </source>
</evidence>
<dbReference type="Gene3D" id="3.40.430.10">
    <property type="entry name" value="Dihydrofolate Reductase, subunit A"/>
    <property type="match status" value="1"/>
</dbReference>
<protein>
    <recommendedName>
        <fullName evidence="3 8">Dihydrofolate reductase</fullName>
        <ecNumber evidence="3 8">1.5.1.3</ecNumber>
    </recommendedName>
</protein>
<dbReference type="PRINTS" id="PR00070">
    <property type="entry name" value="DHFR"/>
</dbReference>
<keyword evidence="12" id="KW-1185">Reference proteome</keyword>
<comment type="catalytic activity">
    <reaction evidence="8">
        <text>(6S)-5,6,7,8-tetrahydrofolate + NADP(+) = 7,8-dihydrofolate + NADPH + H(+)</text>
        <dbReference type="Rhea" id="RHEA:15009"/>
        <dbReference type="ChEBI" id="CHEBI:15378"/>
        <dbReference type="ChEBI" id="CHEBI:57451"/>
        <dbReference type="ChEBI" id="CHEBI:57453"/>
        <dbReference type="ChEBI" id="CHEBI:57783"/>
        <dbReference type="ChEBI" id="CHEBI:58349"/>
        <dbReference type="EC" id="1.5.1.3"/>
    </reaction>
</comment>
<evidence type="ECO:0000256" key="4">
    <source>
        <dbReference type="ARBA" id="ARBA00022563"/>
    </source>
</evidence>
<dbReference type="EC" id="1.5.1.3" evidence="3 8"/>